<proteinExistence type="predicted"/>
<protein>
    <submittedName>
        <fullName evidence="1">Uncharacterized protein</fullName>
    </submittedName>
</protein>
<gene>
    <name evidence="1" type="ORF">V6624_14790</name>
</gene>
<organism evidence="1 2">
    <name type="scientific">Flavobacterium ginsenosidimutans</name>
    <dbReference type="NCBI Taxonomy" id="687844"/>
    <lineage>
        <taxon>Bacteria</taxon>
        <taxon>Pseudomonadati</taxon>
        <taxon>Bacteroidota</taxon>
        <taxon>Flavobacteriia</taxon>
        <taxon>Flavobacteriales</taxon>
        <taxon>Flavobacteriaceae</taxon>
        <taxon>Flavobacterium</taxon>
    </lineage>
</organism>
<evidence type="ECO:0000313" key="1">
    <source>
        <dbReference type="EMBL" id="WXK48293.1"/>
    </source>
</evidence>
<dbReference type="RefSeq" id="WP_111290666.1">
    <property type="nucleotide sequence ID" value="NZ_CP147988.1"/>
</dbReference>
<name>A0ABZ2Q7N2_9FLAO</name>
<reference evidence="1 2" key="1">
    <citation type="submission" date="2024-02" db="EMBL/GenBank/DDBJ databases">
        <title>complete genome of Flavobacterium ginsenosidimutans Str. YTB16.</title>
        <authorList>
            <person name="Wang Q."/>
        </authorList>
    </citation>
    <scope>NUCLEOTIDE SEQUENCE [LARGE SCALE GENOMIC DNA]</scope>
    <source>
        <strain evidence="1 2">YTB16</strain>
    </source>
</reference>
<evidence type="ECO:0000313" key="2">
    <source>
        <dbReference type="Proteomes" id="UP001447857"/>
    </source>
</evidence>
<keyword evidence="2" id="KW-1185">Reference proteome</keyword>
<sequence>MKNIDINFSEFHETFTNRTMACNEDNDELIFRKTYVGDWGDWDEKPEDIAKDQHLFLDQNISFTTAV</sequence>
<accession>A0ABZ2Q7N2</accession>
<dbReference type="Proteomes" id="UP001447857">
    <property type="component" value="Chromosome"/>
</dbReference>
<dbReference type="EMBL" id="CP147988">
    <property type="protein sequence ID" value="WXK48293.1"/>
    <property type="molecule type" value="Genomic_DNA"/>
</dbReference>